<dbReference type="InterPro" id="IPR000235">
    <property type="entry name" value="Ribosomal_uS7"/>
</dbReference>
<dbReference type="InterPro" id="IPR023798">
    <property type="entry name" value="Ribosomal_uS7_dom"/>
</dbReference>
<dbReference type="PIRSF" id="PIRSF002122">
    <property type="entry name" value="RPS7p_RPS7a_RPS5e_RPS7o"/>
    <property type="match status" value="1"/>
</dbReference>
<gene>
    <name evidence="5" type="ORF">BJ322DRAFT_608323</name>
</gene>
<evidence type="ECO:0000256" key="1">
    <source>
        <dbReference type="ARBA" id="ARBA00007151"/>
    </source>
</evidence>
<dbReference type="EMBL" id="WIUZ02000004">
    <property type="protein sequence ID" value="KAF9788135.1"/>
    <property type="molecule type" value="Genomic_DNA"/>
</dbReference>
<dbReference type="CDD" id="cd14868">
    <property type="entry name" value="uS7_Mitochondria_Fungi"/>
    <property type="match status" value="1"/>
</dbReference>
<dbReference type="GO" id="GO:1990904">
    <property type="term" value="C:ribonucleoprotein complex"/>
    <property type="evidence" value="ECO:0007669"/>
    <property type="project" value="UniProtKB-KW"/>
</dbReference>
<name>A0A9P6L9K2_9AGAM</name>
<protein>
    <submittedName>
        <fullName evidence="5">Ribosomal protein S7 domain-containing protein</fullName>
    </submittedName>
</protein>
<dbReference type="GO" id="GO:0005840">
    <property type="term" value="C:ribosome"/>
    <property type="evidence" value="ECO:0007669"/>
    <property type="project" value="UniProtKB-KW"/>
</dbReference>
<dbReference type="PANTHER" id="PTHR11205">
    <property type="entry name" value="RIBOSOMAL PROTEIN S7"/>
    <property type="match status" value="1"/>
</dbReference>
<evidence type="ECO:0000256" key="2">
    <source>
        <dbReference type="ARBA" id="ARBA00022980"/>
    </source>
</evidence>
<reference evidence="5" key="2">
    <citation type="submission" date="2020-11" db="EMBL/GenBank/DDBJ databases">
        <authorList>
            <consortium name="DOE Joint Genome Institute"/>
            <person name="Kuo A."/>
            <person name="Miyauchi S."/>
            <person name="Kiss E."/>
            <person name="Drula E."/>
            <person name="Kohler A."/>
            <person name="Sanchez-Garcia M."/>
            <person name="Andreopoulos B."/>
            <person name="Barry K.W."/>
            <person name="Bonito G."/>
            <person name="Buee M."/>
            <person name="Carver A."/>
            <person name="Chen C."/>
            <person name="Cichocki N."/>
            <person name="Clum A."/>
            <person name="Culley D."/>
            <person name="Crous P.W."/>
            <person name="Fauchery L."/>
            <person name="Girlanda M."/>
            <person name="Hayes R."/>
            <person name="Keri Z."/>
            <person name="Labutti K."/>
            <person name="Lipzen A."/>
            <person name="Lombard V."/>
            <person name="Magnuson J."/>
            <person name="Maillard F."/>
            <person name="Morin E."/>
            <person name="Murat C."/>
            <person name="Nolan M."/>
            <person name="Ohm R."/>
            <person name="Pangilinan J."/>
            <person name="Pereira M."/>
            <person name="Perotto S."/>
            <person name="Peter M."/>
            <person name="Riley R."/>
            <person name="Sitrit Y."/>
            <person name="Stielow B."/>
            <person name="Szollosi G."/>
            <person name="Zifcakova L."/>
            <person name="Stursova M."/>
            <person name="Spatafora J.W."/>
            <person name="Tedersoo L."/>
            <person name="Vaario L.-M."/>
            <person name="Yamada A."/>
            <person name="Yan M."/>
            <person name="Wang P."/>
            <person name="Xu J."/>
            <person name="Bruns T."/>
            <person name="Baldrian P."/>
            <person name="Vilgalys R."/>
            <person name="Henrissat B."/>
            <person name="Grigoriev I.V."/>
            <person name="Hibbett D."/>
            <person name="Nagy L.G."/>
            <person name="Martin F.M."/>
        </authorList>
    </citation>
    <scope>NUCLEOTIDE SEQUENCE</scope>
    <source>
        <strain evidence="5">UH-Tt-Lm1</strain>
    </source>
</reference>
<sequence length="232" mass="25584">MTAARLVPFTDVSKETPVTASSLSRFSKYRMLSVLRTATRSLRPSTRFYSTLMEGNAPDQLTNSGLQAVIASQQMTPVASTSKAKLPVMLNIPPAEDPLLHYLTSSIMKHGRRSKASRVTSRTLLHLHSFTRSEPLPLLRGAILAASPAVKCLSHRHGSKNVLKPVALGEKQRTKFAVKWILEACDSKPGKTLEERLAREVIAVLEGNSRALVKKMELHRIAMVNRGNVPRV</sequence>
<dbReference type="InterPro" id="IPR047988">
    <property type="entry name" value="Ribosomal_uS7m_fungi"/>
</dbReference>
<dbReference type="Pfam" id="PF00177">
    <property type="entry name" value="Ribosomal_S7"/>
    <property type="match status" value="1"/>
</dbReference>
<keyword evidence="2 5" id="KW-0689">Ribosomal protein</keyword>
<keyword evidence="3" id="KW-0687">Ribonucleoprotein</keyword>
<comment type="similarity">
    <text evidence="1">Belongs to the universal ribosomal protein uS7 family.</text>
</comment>
<proteinExistence type="inferred from homology"/>
<dbReference type="Proteomes" id="UP000736335">
    <property type="component" value="Unassembled WGS sequence"/>
</dbReference>
<evidence type="ECO:0000256" key="3">
    <source>
        <dbReference type="ARBA" id="ARBA00023274"/>
    </source>
</evidence>
<dbReference type="InterPro" id="IPR036823">
    <property type="entry name" value="Ribosomal_uS7_dom_sf"/>
</dbReference>
<evidence type="ECO:0000313" key="5">
    <source>
        <dbReference type="EMBL" id="KAF9788135.1"/>
    </source>
</evidence>
<dbReference type="GO" id="GO:0006412">
    <property type="term" value="P:translation"/>
    <property type="evidence" value="ECO:0007669"/>
    <property type="project" value="InterPro"/>
</dbReference>
<dbReference type="OrthoDB" id="9972728at2759"/>
<dbReference type="Gene3D" id="1.10.455.10">
    <property type="entry name" value="Ribosomal protein S7 domain"/>
    <property type="match status" value="1"/>
</dbReference>
<evidence type="ECO:0000313" key="6">
    <source>
        <dbReference type="Proteomes" id="UP000736335"/>
    </source>
</evidence>
<keyword evidence="6" id="KW-1185">Reference proteome</keyword>
<dbReference type="AlphaFoldDB" id="A0A9P6L9K2"/>
<evidence type="ECO:0000259" key="4">
    <source>
        <dbReference type="Pfam" id="PF00177"/>
    </source>
</evidence>
<reference evidence="5" key="1">
    <citation type="journal article" date="2020" name="Nat. Commun.">
        <title>Large-scale genome sequencing of mycorrhizal fungi provides insights into the early evolution of symbiotic traits.</title>
        <authorList>
            <person name="Miyauchi S."/>
            <person name="Kiss E."/>
            <person name="Kuo A."/>
            <person name="Drula E."/>
            <person name="Kohler A."/>
            <person name="Sanchez-Garcia M."/>
            <person name="Morin E."/>
            <person name="Andreopoulos B."/>
            <person name="Barry K.W."/>
            <person name="Bonito G."/>
            <person name="Buee M."/>
            <person name="Carver A."/>
            <person name="Chen C."/>
            <person name="Cichocki N."/>
            <person name="Clum A."/>
            <person name="Culley D."/>
            <person name="Crous P.W."/>
            <person name="Fauchery L."/>
            <person name="Girlanda M."/>
            <person name="Hayes R.D."/>
            <person name="Keri Z."/>
            <person name="LaButti K."/>
            <person name="Lipzen A."/>
            <person name="Lombard V."/>
            <person name="Magnuson J."/>
            <person name="Maillard F."/>
            <person name="Murat C."/>
            <person name="Nolan M."/>
            <person name="Ohm R.A."/>
            <person name="Pangilinan J."/>
            <person name="Pereira M.F."/>
            <person name="Perotto S."/>
            <person name="Peter M."/>
            <person name="Pfister S."/>
            <person name="Riley R."/>
            <person name="Sitrit Y."/>
            <person name="Stielow J.B."/>
            <person name="Szollosi G."/>
            <person name="Zifcakova L."/>
            <person name="Stursova M."/>
            <person name="Spatafora J.W."/>
            <person name="Tedersoo L."/>
            <person name="Vaario L.M."/>
            <person name="Yamada A."/>
            <person name="Yan M."/>
            <person name="Wang P."/>
            <person name="Xu J."/>
            <person name="Bruns T."/>
            <person name="Baldrian P."/>
            <person name="Vilgalys R."/>
            <person name="Dunand C."/>
            <person name="Henrissat B."/>
            <person name="Grigoriev I.V."/>
            <person name="Hibbett D."/>
            <person name="Nagy L.G."/>
            <person name="Martin F.M."/>
        </authorList>
    </citation>
    <scope>NUCLEOTIDE SEQUENCE</scope>
    <source>
        <strain evidence="5">UH-Tt-Lm1</strain>
    </source>
</reference>
<accession>A0A9P6L9K2</accession>
<comment type="caution">
    <text evidence="5">The sequence shown here is derived from an EMBL/GenBank/DDBJ whole genome shotgun (WGS) entry which is preliminary data.</text>
</comment>
<feature type="domain" description="Small ribosomal subunit protein uS7" evidence="4">
    <location>
        <begin position="88"/>
        <end position="226"/>
    </location>
</feature>
<organism evidence="5 6">
    <name type="scientific">Thelephora terrestris</name>
    <dbReference type="NCBI Taxonomy" id="56493"/>
    <lineage>
        <taxon>Eukaryota</taxon>
        <taxon>Fungi</taxon>
        <taxon>Dikarya</taxon>
        <taxon>Basidiomycota</taxon>
        <taxon>Agaricomycotina</taxon>
        <taxon>Agaricomycetes</taxon>
        <taxon>Thelephorales</taxon>
        <taxon>Thelephoraceae</taxon>
        <taxon>Thelephora</taxon>
    </lineage>
</organism>
<dbReference type="SUPFAM" id="SSF47973">
    <property type="entry name" value="Ribosomal protein S7"/>
    <property type="match status" value="1"/>
</dbReference>